<dbReference type="Proteomes" id="UP001174677">
    <property type="component" value="Chromosome 12"/>
</dbReference>
<comment type="caution">
    <text evidence="1">The sequence shown here is derived from an EMBL/GenBank/DDBJ whole genome shotgun (WGS) entry which is preliminary data.</text>
</comment>
<gene>
    <name evidence="1" type="ORF">P3X46_020899</name>
</gene>
<keyword evidence="2" id="KW-1185">Reference proteome</keyword>
<dbReference type="PANTHER" id="PTHR34461:SF2">
    <property type="entry name" value="EXPRESSED PROTEIN"/>
    <property type="match status" value="1"/>
</dbReference>
<proteinExistence type="predicted"/>
<evidence type="ECO:0000313" key="2">
    <source>
        <dbReference type="Proteomes" id="UP001174677"/>
    </source>
</evidence>
<dbReference type="PANTHER" id="PTHR34461">
    <property type="entry name" value="EXPRESSED PROTEIN"/>
    <property type="match status" value="1"/>
</dbReference>
<name>A0ABQ9LFU8_HEVBR</name>
<dbReference type="EMBL" id="JARPOI010000012">
    <property type="protein sequence ID" value="KAJ9166107.1"/>
    <property type="molecule type" value="Genomic_DNA"/>
</dbReference>
<reference evidence="1 2" key="1">
    <citation type="journal article" date="2023" name="Plant Biotechnol. J.">
        <title>Chromosome-level wild Hevea brasiliensis genome provides new tools for genomic-assisted breeding and valuable loci to elevate rubber yield.</title>
        <authorList>
            <person name="Cheng H."/>
            <person name="Song X."/>
            <person name="Hu Y."/>
            <person name="Wu T."/>
            <person name="Yang Q."/>
            <person name="An Z."/>
            <person name="Feng S."/>
            <person name="Deng Z."/>
            <person name="Wu W."/>
            <person name="Zeng X."/>
            <person name="Tu M."/>
            <person name="Wang X."/>
            <person name="Huang H."/>
        </authorList>
    </citation>
    <scope>NUCLEOTIDE SEQUENCE [LARGE SCALE GENOMIC DNA]</scope>
    <source>
        <strain evidence="1">MT/VB/25A 57/8</strain>
    </source>
</reference>
<accession>A0ABQ9LFU8</accession>
<organism evidence="1 2">
    <name type="scientific">Hevea brasiliensis</name>
    <name type="common">Para rubber tree</name>
    <name type="synonym">Siphonia brasiliensis</name>
    <dbReference type="NCBI Taxonomy" id="3981"/>
    <lineage>
        <taxon>Eukaryota</taxon>
        <taxon>Viridiplantae</taxon>
        <taxon>Streptophyta</taxon>
        <taxon>Embryophyta</taxon>
        <taxon>Tracheophyta</taxon>
        <taxon>Spermatophyta</taxon>
        <taxon>Magnoliopsida</taxon>
        <taxon>eudicotyledons</taxon>
        <taxon>Gunneridae</taxon>
        <taxon>Pentapetalae</taxon>
        <taxon>rosids</taxon>
        <taxon>fabids</taxon>
        <taxon>Malpighiales</taxon>
        <taxon>Euphorbiaceae</taxon>
        <taxon>Crotonoideae</taxon>
        <taxon>Micrandreae</taxon>
        <taxon>Hevea</taxon>
    </lineage>
</organism>
<protein>
    <submittedName>
        <fullName evidence="1">Uncharacterized protein</fullName>
    </submittedName>
</protein>
<sequence>MELRSCTHLHFILVAKGGLATKALNVYHGRPALKFKKVKDLYETGDENFFDPFPVFRPKVEFECGEAEILHTVAEERATKSDGEISVSNSKGFDVGAREIDDLNFGNMTLKQIREKCKEKRRKSSTYACLNKKTIETGSLGKGNHFNSQSEEDECDIMEPLSCWKSRILNRKKTKRKGISKSVYTSLQNALSIVKFEGIPSDEVVFQSNENFPSPIAVKLEDPVSTYSACKDIIIIDADSSFSCNELVAFNGVAPCEEPEAANDYYLETGTSMIASAEPDTAKGSVSEIGMSVITSEELATNACGIETQMTTLFSNEPQCCATNEESHEYMEHKYPKSIQDVKFLGGEIMMEGAAEVISNKFSDFSLSDVKKEGAIIDQHPKNDSPETVFPREGHIPVLQHQRFPYVHEKSWKTSSSSQVHIPNVAINNHLQCIENSKKHNSCLPGDETKDDTLDVEANVISSPNRDCSSLWNPNLHSSPRGCLVSAADNSPTAEEKQSRLSACADATGSCSPVIHSCIDEPVISEKVEDCCHSKMQHPSERLFSTRMAISPTSQKRLREVMESIELDDEQYYRYARKLCYRKQNKYKNGRLEGPIQIKRAELITSPKKVSRKPKICKNGFHRNDILKVPPPSRAGRCFSTGCTSALSSSESAILFSQQQMHDIESVATKLAKELQLMKDIVEETLQSKVYLATCSKYDAEEIRLAIQSATRVEESARRSLSIMARDCNRFCKIMKLAKKNSADSRDGVCKKRKIVFADEAGGKLCDVKTFRDGMDFFVEAKSEKTGTFD</sequence>
<evidence type="ECO:0000313" key="1">
    <source>
        <dbReference type="EMBL" id="KAJ9166107.1"/>
    </source>
</evidence>